<name>A0AAD7GRW5_MYCRO</name>
<sequence length="96" mass="10763">MGGDTVKIAGYGLFPPQIETPNKVKDFVDKAYNPAKIYQNRVHGQMLMLDNAAKDSHLKKECNAKKSKLHAAKKRKNLGMLGRQQGITEQVWHCAL</sequence>
<gene>
    <name evidence="1" type="ORF">B0H17DRAFT_1193872</name>
</gene>
<reference evidence="1" key="1">
    <citation type="submission" date="2023-03" db="EMBL/GenBank/DDBJ databases">
        <title>Massive genome expansion in bonnet fungi (Mycena s.s.) driven by repeated elements and novel gene families across ecological guilds.</title>
        <authorList>
            <consortium name="Lawrence Berkeley National Laboratory"/>
            <person name="Harder C.B."/>
            <person name="Miyauchi S."/>
            <person name="Viragh M."/>
            <person name="Kuo A."/>
            <person name="Thoen E."/>
            <person name="Andreopoulos B."/>
            <person name="Lu D."/>
            <person name="Skrede I."/>
            <person name="Drula E."/>
            <person name="Henrissat B."/>
            <person name="Morin E."/>
            <person name="Kohler A."/>
            <person name="Barry K."/>
            <person name="LaButti K."/>
            <person name="Morin E."/>
            <person name="Salamov A."/>
            <person name="Lipzen A."/>
            <person name="Mereny Z."/>
            <person name="Hegedus B."/>
            <person name="Baldrian P."/>
            <person name="Stursova M."/>
            <person name="Weitz H."/>
            <person name="Taylor A."/>
            <person name="Grigoriev I.V."/>
            <person name="Nagy L.G."/>
            <person name="Martin F."/>
            <person name="Kauserud H."/>
        </authorList>
    </citation>
    <scope>NUCLEOTIDE SEQUENCE</scope>
    <source>
        <strain evidence="1">CBHHK067</strain>
    </source>
</reference>
<evidence type="ECO:0000313" key="2">
    <source>
        <dbReference type="Proteomes" id="UP001221757"/>
    </source>
</evidence>
<keyword evidence="2" id="KW-1185">Reference proteome</keyword>
<dbReference type="Proteomes" id="UP001221757">
    <property type="component" value="Unassembled WGS sequence"/>
</dbReference>
<evidence type="ECO:0000313" key="1">
    <source>
        <dbReference type="EMBL" id="KAJ7703939.1"/>
    </source>
</evidence>
<proteinExistence type="predicted"/>
<dbReference type="EMBL" id="JARKIE010000011">
    <property type="protein sequence ID" value="KAJ7703939.1"/>
    <property type="molecule type" value="Genomic_DNA"/>
</dbReference>
<accession>A0AAD7GRW5</accession>
<organism evidence="1 2">
    <name type="scientific">Mycena rosella</name>
    <name type="common">Pink bonnet</name>
    <name type="synonym">Agaricus rosellus</name>
    <dbReference type="NCBI Taxonomy" id="1033263"/>
    <lineage>
        <taxon>Eukaryota</taxon>
        <taxon>Fungi</taxon>
        <taxon>Dikarya</taxon>
        <taxon>Basidiomycota</taxon>
        <taxon>Agaricomycotina</taxon>
        <taxon>Agaricomycetes</taxon>
        <taxon>Agaricomycetidae</taxon>
        <taxon>Agaricales</taxon>
        <taxon>Marasmiineae</taxon>
        <taxon>Mycenaceae</taxon>
        <taxon>Mycena</taxon>
    </lineage>
</organism>
<comment type="caution">
    <text evidence="1">The sequence shown here is derived from an EMBL/GenBank/DDBJ whole genome shotgun (WGS) entry which is preliminary data.</text>
</comment>
<dbReference type="AlphaFoldDB" id="A0AAD7GRW5"/>
<protein>
    <submittedName>
        <fullName evidence="1">Uncharacterized protein</fullName>
    </submittedName>
</protein>